<name>A0A1E3L161_9BACL</name>
<sequence length="336" mass="38400">MKKISTHLIKEINLSNVRRVMKDIEVGTKPQIAELTQLSVVTINSLIKELVEQGEIAEDKMIPSNGGRPALTYRYNYNFSMALVIYMNVKQGKDTTSASVINLREDILEKKEYHMPIFEHESFYEMIDYYLARYPAIKVIGVGIPGQAIDGQIIVSSHPNLQGVRMSEDIQSHFGIPVVLENDINAAITGYYVQQDSPQEQCIVGMYFPEKYCPGMGIHLNGQLIKGKHGMAGEIKFLPINIDWESDLSKDTFIETLCHLVQTTNAILAPQQIIMYQSYIQEEEWAPYWEAYQVKRAMPSYPELIFLDSFHDDFEIGMKWLTLKALEPFLSHIPNI</sequence>
<dbReference type="Proteomes" id="UP000094578">
    <property type="component" value="Unassembled WGS sequence"/>
</dbReference>
<dbReference type="EMBL" id="MDER01000059">
    <property type="protein sequence ID" value="ODP27383.1"/>
    <property type="molecule type" value="Genomic_DNA"/>
</dbReference>
<dbReference type="AlphaFoldDB" id="A0A1E3L161"/>
<dbReference type="InterPro" id="IPR036388">
    <property type="entry name" value="WH-like_DNA-bd_sf"/>
</dbReference>
<keyword evidence="3" id="KW-0119">Carbohydrate metabolism</keyword>
<evidence type="ECO:0000313" key="5">
    <source>
        <dbReference type="Proteomes" id="UP000094578"/>
    </source>
</evidence>
<dbReference type="SUPFAM" id="SSF46785">
    <property type="entry name" value="Winged helix' DNA-binding domain"/>
    <property type="match status" value="1"/>
</dbReference>
<dbReference type="Gene3D" id="3.30.420.40">
    <property type="match status" value="2"/>
</dbReference>
<proteinExistence type="inferred from homology"/>
<dbReference type="PANTHER" id="PTHR18964">
    <property type="entry name" value="ROK (REPRESSOR, ORF, KINASE) FAMILY"/>
    <property type="match status" value="1"/>
</dbReference>
<dbReference type="RefSeq" id="WP_069328622.1">
    <property type="nucleotide sequence ID" value="NZ_MDER01000059.1"/>
</dbReference>
<dbReference type="PANTHER" id="PTHR18964:SF149">
    <property type="entry name" value="BIFUNCTIONAL UDP-N-ACETYLGLUCOSAMINE 2-EPIMERASE_N-ACETYLMANNOSAMINE KINASE"/>
    <property type="match status" value="1"/>
</dbReference>
<dbReference type="SUPFAM" id="SSF53067">
    <property type="entry name" value="Actin-like ATPase domain"/>
    <property type="match status" value="1"/>
</dbReference>
<organism evidence="4 5">
    <name type="scientific">Paenibacillus nuruki</name>
    <dbReference type="NCBI Taxonomy" id="1886670"/>
    <lineage>
        <taxon>Bacteria</taxon>
        <taxon>Bacillati</taxon>
        <taxon>Bacillota</taxon>
        <taxon>Bacilli</taxon>
        <taxon>Bacillales</taxon>
        <taxon>Paenibacillaceae</taxon>
        <taxon>Paenibacillus</taxon>
    </lineage>
</organism>
<dbReference type="InterPro" id="IPR043129">
    <property type="entry name" value="ATPase_NBD"/>
</dbReference>
<gene>
    <name evidence="4" type="ORF">PTI45_03228</name>
</gene>
<dbReference type="InterPro" id="IPR000600">
    <property type="entry name" value="ROK"/>
</dbReference>
<dbReference type="PATRIC" id="fig|1886670.3.peg.3282"/>
<dbReference type="Pfam" id="PF00480">
    <property type="entry name" value="ROK"/>
    <property type="match status" value="1"/>
</dbReference>
<reference evidence="4 5" key="1">
    <citation type="submission" date="2016-08" db="EMBL/GenBank/DDBJ databases">
        <title>Genome sequencing of Paenibacillus sp. TI45-13ar, isolated from Korean traditional nuruk.</title>
        <authorList>
            <person name="Kim S.-J."/>
        </authorList>
    </citation>
    <scope>NUCLEOTIDE SEQUENCE [LARGE SCALE GENOMIC DNA]</scope>
    <source>
        <strain evidence="4 5">TI45-13ar</strain>
    </source>
</reference>
<dbReference type="Gene3D" id="1.10.10.10">
    <property type="entry name" value="Winged helix-like DNA-binding domain superfamily/Winged helix DNA-binding domain"/>
    <property type="match status" value="1"/>
</dbReference>
<comment type="caution">
    <text evidence="4">The sequence shown here is derived from an EMBL/GenBank/DDBJ whole genome shotgun (WGS) entry which is preliminary data.</text>
</comment>
<comment type="function">
    <text evidence="1">Transcriptional repressor of xylose-utilizing enzymes.</text>
</comment>
<evidence type="ECO:0000256" key="3">
    <source>
        <dbReference type="ARBA" id="ARBA00022629"/>
    </source>
</evidence>
<evidence type="ECO:0000256" key="1">
    <source>
        <dbReference type="ARBA" id="ARBA00002486"/>
    </source>
</evidence>
<comment type="similarity">
    <text evidence="2">Belongs to the ROK (NagC/XylR) family.</text>
</comment>
<dbReference type="GO" id="GO:0042732">
    <property type="term" value="P:D-xylose metabolic process"/>
    <property type="evidence" value="ECO:0007669"/>
    <property type="project" value="UniProtKB-KW"/>
</dbReference>
<dbReference type="InterPro" id="IPR036390">
    <property type="entry name" value="WH_DNA-bd_sf"/>
</dbReference>
<evidence type="ECO:0000313" key="4">
    <source>
        <dbReference type="EMBL" id="ODP27383.1"/>
    </source>
</evidence>
<evidence type="ECO:0008006" key="6">
    <source>
        <dbReference type="Google" id="ProtNLM"/>
    </source>
</evidence>
<evidence type="ECO:0000256" key="2">
    <source>
        <dbReference type="ARBA" id="ARBA00006479"/>
    </source>
</evidence>
<accession>A0A1E3L161</accession>
<dbReference type="STRING" id="1886670.PTI45_03228"/>
<protein>
    <recommendedName>
        <fullName evidence="6">ROK family protein</fullName>
    </recommendedName>
</protein>
<keyword evidence="5" id="KW-1185">Reference proteome</keyword>
<keyword evidence="3" id="KW-0859">Xylose metabolism</keyword>